<evidence type="ECO:0000313" key="2">
    <source>
        <dbReference type="EMBL" id="KAF6492438.1"/>
    </source>
</evidence>
<proteinExistence type="predicted"/>
<reference evidence="2 3" key="1">
    <citation type="journal article" date="2020" name="Nature">
        <title>Six reference-quality genomes reveal evolution of bat adaptations.</title>
        <authorList>
            <person name="Jebb D."/>
            <person name="Huang Z."/>
            <person name="Pippel M."/>
            <person name="Hughes G.M."/>
            <person name="Lavrichenko K."/>
            <person name="Devanna P."/>
            <person name="Winkler S."/>
            <person name="Jermiin L.S."/>
            <person name="Skirmuntt E.C."/>
            <person name="Katzourakis A."/>
            <person name="Burkitt-Gray L."/>
            <person name="Ray D.A."/>
            <person name="Sullivan K.A.M."/>
            <person name="Roscito J.G."/>
            <person name="Kirilenko B.M."/>
            <person name="Davalos L.M."/>
            <person name="Corthals A.P."/>
            <person name="Power M.L."/>
            <person name="Jones G."/>
            <person name="Ransome R.D."/>
            <person name="Dechmann D.K.N."/>
            <person name="Locatelli A.G."/>
            <person name="Puechmaille S.J."/>
            <person name="Fedrigo O."/>
            <person name="Jarvis E.D."/>
            <person name="Hiller M."/>
            <person name="Vernes S.C."/>
            <person name="Myers E.W."/>
            <person name="Teeling E.C."/>
        </authorList>
    </citation>
    <scope>NUCLEOTIDE SEQUENCE [LARGE SCALE GENOMIC DNA]</scope>
    <source>
        <strain evidence="2">MMolMol1</strain>
        <tissue evidence="2">Muscle</tissue>
    </source>
</reference>
<sequence>MSNISPVDDMLFRAFSQMSTSRTFTFGTQQAHPPTWGQLKKLTQEAENALCRLNQPLNSANLLLAMMAVVTCQVSIASPTPYSYWAYIPYPPLLLGVAWGEAEIPICTNTFIFPLPSCGG</sequence>
<dbReference type="EMBL" id="JACASF010000002">
    <property type="protein sequence ID" value="KAF6492438.1"/>
    <property type="molecule type" value="Genomic_DNA"/>
</dbReference>
<evidence type="ECO:0000259" key="1">
    <source>
        <dbReference type="Pfam" id="PF15695"/>
    </source>
</evidence>
<dbReference type="AlphaFoldDB" id="A0A7J8J6Y3"/>
<dbReference type="InParanoid" id="A0A7J8J6Y3"/>
<comment type="caution">
    <text evidence="2">The sequence shown here is derived from an EMBL/GenBank/DDBJ whole genome shotgun (WGS) entry which is preliminary data.</text>
</comment>
<evidence type="ECO:0000313" key="3">
    <source>
        <dbReference type="Proteomes" id="UP000550707"/>
    </source>
</evidence>
<dbReference type="Pfam" id="PF15695">
    <property type="entry name" value="HERV-K_REC"/>
    <property type="match status" value="1"/>
</dbReference>
<name>A0A7J8J6Y3_MOLMO</name>
<dbReference type="Proteomes" id="UP000550707">
    <property type="component" value="Unassembled WGS sequence"/>
</dbReference>
<accession>A0A7J8J6Y3</accession>
<keyword evidence="3" id="KW-1185">Reference proteome</keyword>
<protein>
    <recommendedName>
        <fullName evidence="1">Rec21/ENK19 domain-containing protein</fullName>
    </recommendedName>
</protein>
<dbReference type="InterPro" id="IPR059105">
    <property type="entry name" value="Rec21/ENK19"/>
</dbReference>
<gene>
    <name evidence="2" type="ORF">HJG59_009641</name>
</gene>
<organism evidence="2 3">
    <name type="scientific">Molossus molossus</name>
    <name type="common">Pallas' mastiff bat</name>
    <name type="synonym">Vespertilio molossus</name>
    <dbReference type="NCBI Taxonomy" id="27622"/>
    <lineage>
        <taxon>Eukaryota</taxon>
        <taxon>Metazoa</taxon>
        <taxon>Chordata</taxon>
        <taxon>Craniata</taxon>
        <taxon>Vertebrata</taxon>
        <taxon>Euteleostomi</taxon>
        <taxon>Mammalia</taxon>
        <taxon>Eutheria</taxon>
        <taxon>Laurasiatheria</taxon>
        <taxon>Chiroptera</taxon>
        <taxon>Yangochiroptera</taxon>
        <taxon>Molossidae</taxon>
        <taxon>Molossus</taxon>
    </lineage>
</organism>
<feature type="domain" description="Rec21/ENK19" evidence="1">
    <location>
        <begin position="27"/>
        <end position="79"/>
    </location>
</feature>